<protein>
    <submittedName>
        <fullName evidence="2">Uncharacterized protein</fullName>
    </submittedName>
</protein>
<keyword evidence="3" id="KW-1185">Reference proteome</keyword>
<name>Q1IN08_KORVE</name>
<organism evidence="2 3">
    <name type="scientific">Koribacter versatilis (strain Ellin345)</name>
    <dbReference type="NCBI Taxonomy" id="204669"/>
    <lineage>
        <taxon>Bacteria</taxon>
        <taxon>Pseudomonadati</taxon>
        <taxon>Acidobacteriota</taxon>
        <taxon>Terriglobia</taxon>
        <taxon>Terriglobales</taxon>
        <taxon>Candidatus Korobacteraceae</taxon>
        <taxon>Candidatus Korobacter</taxon>
    </lineage>
</organism>
<dbReference type="EnsemblBacteria" id="ABF41742">
    <property type="protein sequence ID" value="ABF41742"/>
    <property type="gene ID" value="Acid345_2741"/>
</dbReference>
<dbReference type="AlphaFoldDB" id="Q1IN08"/>
<keyword evidence="1" id="KW-0732">Signal</keyword>
<evidence type="ECO:0000256" key="1">
    <source>
        <dbReference type="SAM" id="SignalP"/>
    </source>
</evidence>
<accession>Q1IN08</accession>
<dbReference type="EMBL" id="CP000360">
    <property type="protein sequence ID" value="ABF41742.1"/>
    <property type="molecule type" value="Genomic_DNA"/>
</dbReference>
<dbReference type="STRING" id="204669.Acid345_2741"/>
<proteinExistence type="predicted"/>
<dbReference type="KEGG" id="aba:Acid345_2741"/>
<sequence>MSSRLTCLCMFLWVCVFGFAQQASAPLSAAPQVIVPRLIRFSGHLKGVSGTVGVTFTLHKSEEDDVALWTETQNVQLDRTNKYDVLLGATKAEGIPMELFISGEAQWLGIRAEGQAEQTRVYLVSVPYALRAAEADSLAGHPPSEFVTNEKLASVVKQEVQEQASSTGAERTATGAIANALAGTPTNFSGSTTDQVVGVTQSGTGSGVSSNATTGYALYGRSAGTAVYGNSTATATAGYGVYGTSSSPLGYGIFGSNSATTGTAVGIRGTSTSNAGIAVYGTANTATGTATGVKGITQSPDGYGVFGQNTSPTGTGVGVRGTSASTTGIALYGTNTASSGVTKGVFASVSSASGTAAVFQNTASGKLFSGVVGAGTEVFSVNGAGDISGAGSLNVGGTATFGGLVGFASGQQFPGTGALNIANTFTMPQTITGSTQTMLQVTGSASSASVIYGHSTDLGSFSSSGVQGASDGPVGLGVYGVSYGISGIGVEGNGKMNGVLGFSTTTSKLWNTYAAVGVHGDTGATNGVGVLGTVDGGYGVKGINNGTLANTAGTYGAAGPASGFGGIAGVWGDSANHVGTMGSSVNFAGVYGVSSLNSGVQGVNNSQGYGVLGTAANVALDYGTGVQGESFGKVVFPSGYGSDGVRGITHTTSGAGVSGINDAAGGVGVYGLSTNGGFGFATPSNVQQNRSMGGWVKAMVYVDPTLASGQIVRCFNSQLTGAASSTPPCGFTYSTYGTPGCPIVDFGFKVDDRFVSVVVQSDGEHTAAISLFPVCHPKTANNICLSTVDTAGFGLDEPFYLVVY</sequence>
<dbReference type="Proteomes" id="UP000002432">
    <property type="component" value="Chromosome"/>
</dbReference>
<dbReference type="HOGENOM" id="CLU_350155_0_0_0"/>
<evidence type="ECO:0000313" key="2">
    <source>
        <dbReference type="EMBL" id="ABF41742.1"/>
    </source>
</evidence>
<dbReference type="OrthoDB" id="5526693at2"/>
<dbReference type="eggNOG" id="COG5295">
    <property type="taxonomic scope" value="Bacteria"/>
</dbReference>
<dbReference type="RefSeq" id="WP_011523543.1">
    <property type="nucleotide sequence ID" value="NC_008009.1"/>
</dbReference>
<feature type="chain" id="PRO_5004191456" evidence="1">
    <location>
        <begin position="26"/>
        <end position="804"/>
    </location>
</feature>
<reference evidence="2 3" key="1">
    <citation type="journal article" date="2009" name="Appl. Environ. Microbiol.">
        <title>Three genomes from the phylum Acidobacteria provide insight into the lifestyles of these microorganisms in soils.</title>
        <authorList>
            <person name="Ward N.L."/>
            <person name="Challacombe J.F."/>
            <person name="Janssen P.H."/>
            <person name="Henrissat B."/>
            <person name="Coutinho P.M."/>
            <person name="Wu M."/>
            <person name="Xie G."/>
            <person name="Haft D.H."/>
            <person name="Sait M."/>
            <person name="Badger J."/>
            <person name="Barabote R.D."/>
            <person name="Bradley B."/>
            <person name="Brettin T.S."/>
            <person name="Brinkac L.M."/>
            <person name="Bruce D."/>
            <person name="Creasy T."/>
            <person name="Daugherty S.C."/>
            <person name="Davidsen T.M."/>
            <person name="DeBoy R.T."/>
            <person name="Detter J.C."/>
            <person name="Dodson R.J."/>
            <person name="Durkin A.S."/>
            <person name="Ganapathy A."/>
            <person name="Gwinn-Giglio M."/>
            <person name="Han C.S."/>
            <person name="Khouri H."/>
            <person name="Kiss H."/>
            <person name="Kothari S.P."/>
            <person name="Madupu R."/>
            <person name="Nelson K.E."/>
            <person name="Nelson W.C."/>
            <person name="Paulsen I."/>
            <person name="Penn K."/>
            <person name="Ren Q."/>
            <person name="Rosovitz M.J."/>
            <person name="Selengut J.D."/>
            <person name="Shrivastava S."/>
            <person name="Sullivan S.A."/>
            <person name="Tapia R."/>
            <person name="Thompson L.S."/>
            <person name="Watkins K.L."/>
            <person name="Yang Q."/>
            <person name="Yu C."/>
            <person name="Zafar N."/>
            <person name="Zhou L."/>
            <person name="Kuske C.R."/>
        </authorList>
    </citation>
    <scope>NUCLEOTIDE SEQUENCE [LARGE SCALE GENOMIC DNA]</scope>
    <source>
        <strain evidence="2 3">Ellin345</strain>
    </source>
</reference>
<gene>
    <name evidence="2" type="ordered locus">Acid345_2741</name>
</gene>
<feature type="signal peptide" evidence="1">
    <location>
        <begin position="1"/>
        <end position="25"/>
    </location>
</feature>
<evidence type="ECO:0000313" key="3">
    <source>
        <dbReference type="Proteomes" id="UP000002432"/>
    </source>
</evidence>